<dbReference type="WBParaSite" id="HPBE_0000792301-mRNA-1">
    <property type="protein sequence ID" value="HPBE_0000792301-mRNA-1"/>
    <property type="gene ID" value="HPBE_0000792301"/>
</dbReference>
<organism evidence="3 4">
    <name type="scientific">Heligmosomoides polygyrus</name>
    <name type="common">Parasitic roundworm</name>
    <dbReference type="NCBI Taxonomy" id="6339"/>
    <lineage>
        <taxon>Eukaryota</taxon>
        <taxon>Metazoa</taxon>
        <taxon>Ecdysozoa</taxon>
        <taxon>Nematoda</taxon>
        <taxon>Chromadorea</taxon>
        <taxon>Rhabditida</taxon>
        <taxon>Rhabditina</taxon>
        <taxon>Rhabditomorpha</taxon>
        <taxon>Strongyloidea</taxon>
        <taxon>Heligmosomidae</taxon>
        <taxon>Heligmosomoides</taxon>
    </lineage>
</organism>
<accession>A0A183FL37</accession>
<dbReference type="OrthoDB" id="5804495at2759"/>
<gene>
    <name evidence="2" type="ORF">HPBE_LOCUS7924</name>
</gene>
<sequence length="76" mass="8958">MIQRILCLLCLLLLLSVPPTASQSHEIERRRIGMRLPNLVQFKPVSQKRRIGMRLPNIIYLRSEPEKKNTWEYASL</sequence>
<dbReference type="AlphaFoldDB" id="A0A183FL37"/>
<protein>
    <submittedName>
        <fullName evidence="2 4">Uncharacterized protein</fullName>
    </submittedName>
</protein>
<evidence type="ECO:0000256" key="1">
    <source>
        <dbReference type="SAM" id="SignalP"/>
    </source>
</evidence>
<reference evidence="2 3" key="1">
    <citation type="submission" date="2018-11" db="EMBL/GenBank/DDBJ databases">
        <authorList>
            <consortium name="Pathogen Informatics"/>
        </authorList>
    </citation>
    <scope>NUCLEOTIDE SEQUENCE [LARGE SCALE GENOMIC DNA]</scope>
</reference>
<dbReference type="Proteomes" id="UP000050761">
    <property type="component" value="Unassembled WGS sequence"/>
</dbReference>
<evidence type="ECO:0000313" key="3">
    <source>
        <dbReference type="Proteomes" id="UP000050761"/>
    </source>
</evidence>
<evidence type="ECO:0000313" key="2">
    <source>
        <dbReference type="EMBL" id="VDO74170.1"/>
    </source>
</evidence>
<accession>A0A3P7XIN9</accession>
<feature type="chain" id="PRO_5044551480" evidence="1">
    <location>
        <begin position="23"/>
        <end position="76"/>
    </location>
</feature>
<feature type="signal peptide" evidence="1">
    <location>
        <begin position="1"/>
        <end position="22"/>
    </location>
</feature>
<evidence type="ECO:0000313" key="4">
    <source>
        <dbReference type="WBParaSite" id="HPBE_0000792301-mRNA-1"/>
    </source>
</evidence>
<keyword evidence="3" id="KW-1185">Reference proteome</keyword>
<reference evidence="4" key="2">
    <citation type="submission" date="2019-09" db="UniProtKB">
        <authorList>
            <consortium name="WormBaseParasite"/>
        </authorList>
    </citation>
    <scope>IDENTIFICATION</scope>
</reference>
<name>A0A183FL37_HELPZ</name>
<dbReference type="EMBL" id="UZAH01026009">
    <property type="protein sequence ID" value="VDO74170.1"/>
    <property type="molecule type" value="Genomic_DNA"/>
</dbReference>
<proteinExistence type="predicted"/>
<keyword evidence="1" id="KW-0732">Signal</keyword>